<comment type="caution">
    <text evidence="1">The sequence shown here is derived from an EMBL/GenBank/DDBJ whole genome shotgun (WGS) entry which is preliminary data.</text>
</comment>
<proteinExistence type="predicted"/>
<reference evidence="1" key="1">
    <citation type="submission" date="2023-04" db="EMBL/GenBank/DDBJ databases">
        <title>Draft Genome sequencing of Naganishia species isolated from polar environments using Oxford Nanopore Technology.</title>
        <authorList>
            <person name="Leo P."/>
            <person name="Venkateswaran K."/>
        </authorList>
    </citation>
    <scope>NUCLEOTIDE SEQUENCE</scope>
    <source>
        <strain evidence="1">MNA-CCFEE 5262</strain>
    </source>
</reference>
<dbReference type="Proteomes" id="UP001230649">
    <property type="component" value="Unassembled WGS sequence"/>
</dbReference>
<protein>
    <submittedName>
        <fullName evidence="1">Uncharacterized protein</fullName>
    </submittedName>
</protein>
<accession>A0ACC2VLW5</accession>
<name>A0ACC2VLW5_9TREE</name>
<dbReference type="EMBL" id="JASBWS010000075">
    <property type="protein sequence ID" value="KAJ9100373.1"/>
    <property type="molecule type" value="Genomic_DNA"/>
</dbReference>
<keyword evidence="2" id="KW-1185">Reference proteome</keyword>
<evidence type="ECO:0000313" key="2">
    <source>
        <dbReference type="Proteomes" id="UP001230649"/>
    </source>
</evidence>
<evidence type="ECO:0000313" key="1">
    <source>
        <dbReference type="EMBL" id="KAJ9100373.1"/>
    </source>
</evidence>
<organism evidence="1 2">
    <name type="scientific">Naganishia adeliensis</name>
    <dbReference type="NCBI Taxonomy" id="92952"/>
    <lineage>
        <taxon>Eukaryota</taxon>
        <taxon>Fungi</taxon>
        <taxon>Dikarya</taxon>
        <taxon>Basidiomycota</taxon>
        <taxon>Agaricomycotina</taxon>
        <taxon>Tremellomycetes</taxon>
        <taxon>Filobasidiales</taxon>
        <taxon>Filobasidiaceae</taxon>
        <taxon>Naganishia</taxon>
    </lineage>
</organism>
<sequence length="1532" mass="161203">MLTSNPALIGWLVFVISCFGLAIASPTIDALANVTLVFNVFDNATVLVNISDNATLIFNGHNVTAGLATSVLWSSDGYVVSSGQLVSSPIGLGNVSAVNNSSSDAASSVIDVGPPYNASPSVLESSLAASTTDPFVANPSAVVTSSAISSHTVASPSIVSPTPSVVPTIPSAVFLTRGSGEGQTGVVYGSAIVATVTETVRATVTTTVTVANTVTATHTPVHPVTSSSAPLAALDDTLGEVKIIRKSLVEESLAKRMAGLTFPLFTGHVAECGIYRARPDWKTAPVETDIANSRIGEIATSQNESLLDEQRVESDPYATVTHQDANAATGTSTTSSEFSSGTSSTSSSTPCPSYTCPPPPICTADAELAFLLGEPASRRTSTASRPAVDLASPEPPDNATEQRAKLQKSGNSTTSKLRISADKTGSLPIGIKRFCGMIRGSSNYDAVSMQIARRSPRQHWWMPSTTTVTVLYALAKLQVVFSASDAFASQLAKLHPIVYIIHISRVIICTRRNIHGSSSINVVHTWVRVWAPRLILDSPDDIFESAVRLVDSPKTPQAEEVSPAVEFVFILSVIIMGTFSIFARLSSSAFHMLLDIFSGILAEILGAVFTQNTCPLGRMESEPATISPFIPETDSELVVVSSASTRTRSPSPECTASMTSSSSVLQHSSESHIDQAAIIADSISPRDATVESESLAVASATQSSAHLHRRPAPETEAVVPEVVSLSTQPDLITGSEHIFDHVLLPSLIDAAPTFPEITAVFDANTANKDDTSQDGVEDSSAQAAEDGEVEDDDLASSTSPEVVNAEAGDSSEQLLLPSLPEDVSVEDNVGSLEQVLLPSPFYGTAASIELRIPATTDTPVTLRRRTLSFPITTTTTEHTIQEADPPASVEPLVTQNDEAQRDADKDKTTAFFAESAPAATAEIVPAILISSIAEVERHVEPESTVAGTASSVAVPSELVQVRDGAASLIAKQEIKSPKVAAAVESTVSRQDEPRVNTEDSARISAASSVRPLASNAETQDNQQSLAAPSASAAQREDTSRSAQENSSLSAPVQQEIVDIEMRIDPASLSLPSGSLHQSDSGRIARDPDGRDAPIVDDPMQGDQEDVEMEEAVEQAPEVDAMEVELNVEISIGMETDDLVIETGVVMDTAETPTSTLAHITAPESLVDDVNMEGESADVEHGVTMETVETQEANNQPPASHYASEAVMEDAVAQSLVTEAVEGAPIATRSPQENVPARVPDVRPVQAPVQVVQAIPSVRAVESARVVAPAQSRHAVPVGAVIPASSTPPAVQPSQAIHAVRPAMQRPSPLATGSPRQTANPTIQPRSLAAPAVWSKRPEPQLFMPKKRTLPVATQPPSSTTSSGFKQGVRQAGSPGNEKLWTPVKKEDPTRVKTIHAAKTASRPPDHQFKVPALPARLSLTPTTRQGGTVAPLSSTNATPHSSQAIPSAPSASHVRPAARLPAYVAMTETDADEEEFMNSTPRPPPPPAYAMPPNAAELARRDQEEVMRIMTEFRAQREADGSGNAEAGAKRG</sequence>
<gene>
    <name evidence="1" type="ORF">QFC20_005439</name>
</gene>